<dbReference type="GO" id="GO:0005975">
    <property type="term" value="P:carbohydrate metabolic process"/>
    <property type="evidence" value="ECO:0007669"/>
    <property type="project" value="InterPro"/>
</dbReference>
<dbReference type="PANTHER" id="PTHR38121:SF5">
    <property type="entry name" value="GH16 DOMAIN-CONTAINING PROTEIN"/>
    <property type="match status" value="1"/>
</dbReference>
<dbReference type="PROSITE" id="PS51762">
    <property type="entry name" value="GH16_2"/>
    <property type="match status" value="1"/>
</dbReference>
<keyword evidence="4" id="KW-0378">Hydrolase</keyword>
<dbReference type="SUPFAM" id="SSF49899">
    <property type="entry name" value="Concanavalin A-like lectins/glucanases"/>
    <property type="match status" value="1"/>
</dbReference>
<evidence type="ECO:0000313" key="5">
    <source>
        <dbReference type="Proteomes" id="UP000030151"/>
    </source>
</evidence>
<organism evidence="4 5">
    <name type="scientific">Metarhizium robertsii</name>
    <dbReference type="NCBI Taxonomy" id="568076"/>
    <lineage>
        <taxon>Eukaryota</taxon>
        <taxon>Fungi</taxon>
        <taxon>Dikarya</taxon>
        <taxon>Ascomycota</taxon>
        <taxon>Pezizomycotina</taxon>
        <taxon>Sordariomycetes</taxon>
        <taxon>Hypocreomycetidae</taxon>
        <taxon>Hypocreales</taxon>
        <taxon>Clavicipitaceae</taxon>
        <taxon>Metarhizium</taxon>
    </lineage>
</organism>
<dbReference type="HOGENOM" id="CLU_040566_0_0_1"/>
<dbReference type="Proteomes" id="UP000030151">
    <property type="component" value="Unassembled WGS sequence"/>
</dbReference>
<feature type="chain" id="PRO_5001981033" evidence="2">
    <location>
        <begin position="19"/>
        <end position="377"/>
    </location>
</feature>
<evidence type="ECO:0000256" key="1">
    <source>
        <dbReference type="SAM" id="MobiDB-lite"/>
    </source>
</evidence>
<dbReference type="OrthoDB" id="25131at2759"/>
<dbReference type="PANTHER" id="PTHR38121">
    <property type="entry name" value="GH16 DOMAIN-CONTAINING PROTEIN"/>
    <property type="match status" value="1"/>
</dbReference>
<feature type="region of interest" description="Disordered" evidence="1">
    <location>
        <begin position="312"/>
        <end position="345"/>
    </location>
</feature>
<feature type="signal peptide" evidence="2">
    <location>
        <begin position="1"/>
        <end position="18"/>
    </location>
</feature>
<comment type="caution">
    <text evidence="4">The sequence shown here is derived from an EMBL/GenBank/DDBJ whole genome shotgun (WGS) entry which is preliminary data.</text>
</comment>
<dbReference type="EMBL" id="JELW01000003">
    <property type="protein sequence ID" value="EXV03557.1"/>
    <property type="molecule type" value="Genomic_DNA"/>
</dbReference>
<dbReference type="CDD" id="cd00413">
    <property type="entry name" value="Glyco_hydrolase_16"/>
    <property type="match status" value="1"/>
</dbReference>
<feature type="compositionally biased region" description="Basic and acidic residues" evidence="1">
    <location>
        <begin position="320"/>
        <end position="338"/>
    </location>
</feature>
<sequence length="377" mass="41658">MHWALAFSLLIVPRIAFAICTCGYLMTDRQPENNSILFTDKLETDFGSMKDLSQASEWTKQQFNVSAIAGRGTYGKTFLPENVFLLPEPQDVQGDVNEPRGIALRVGSQITSLNAISAAEVDTSRRDMFWGSYRATMKLSRVSGTCAAFFWYFNDSQEIDMEFLSRQFDEVKKVFPVNLVIHSSLSAKDGYDASKTGTFKTTNLKFDPTKGFHEYRFDYLPGHVYFYADGERLGEMKGENVPSSGGHVILQHWSNGNQLWSGGPPSSDAAIVVKSVKAYFNSSDAKKRGDWHNTCRGHGEKGTVCAISDTTPAASGQVDHSPHNDAKAGNHETGEESGGHGSHLAKSLTTALAPMMAVYTLMMMGPELEFGLKVWWE</sequence>
<evidence type="ECO:0000256" key="2">
    <source>
        <dbReference type="SAM" id="SignalP"/>
    </source>
</evidence>
<reference evidence="4 5" key="1">
    <citation type="submission" date="2014-02" db="EMBL/GenBank/DDBJ databases">
        <title>The genome sequence of the entomopathogenic fungus Metarhizium robertsii ARSEF 2575.</title>
        <authorList>
            <person name="Giuliano Garisto Donzelli B."/>
            <person name="Roe B.A."/>
            <person name="Macmil S.L."/>
            <person name="Krasnoff S.B."/>
            <person name="Gibson D.M."/>
        </authorList>
    </citation>
    <scope>NUCLEOTIDE SEQUENCE [LARGE SCALE GENOMIC DNA]</scope>
    <source>
        <strain evidence="4 5">ARSEF 2575</strain>
    </source>
</reference>
<dbReference type="Gene3D" id="2.60.120.200">
    <property type="match status" value="1"/>
</dbReference>
<dbReference type="Pfam" id="PF00722">
    <property type="entry name" value="Glyco_hydro_16"/>
    <property type="match status" value="1"/>
</dbReference>
<dbReference type="GO" id="GO:0004553">
    <property type="term" value="F:hydrolase activity, hydrolyzing O-glycosyl compounds"/>
    <property type="evidence" value="ECO:0007669"/>
    <property type="project" value="InterPro"/>
</dbReference>
<dbReference type="InterPro" id="IPR000757">
    <property type="entry name" value="Beta-glucanase-like"/>
</dbReference>
<gene>
    <name evidence="4" type="ORF">X797_003357</name>
</gene>
<dbReference type="InterPro" id="IPR013320">
    <property type="entry name" value="ConA-like_dom_sf"/>
</dbReference>
<dbReference type="eggNOG" id="ENOG502QWBR">
    <property type="taxonomic scope" value="Eukaryota"/>
</dbReference>
<dbReference type="AlphaFoldDB" id="A0A0A1UZW1"/>
<evidence type="ECO:0000313" key="4">
    <source>
        <dbReference type="EMBL" id="EXV03557.1"/>
    </source>
</evidence>
<name>A0A0A1UZW1_9HYPO</name>
<keyword evidence="2" id="KW-0732">Signal</keyword>
<feature type="domain" description="GH16" evidence="3">
    <location>
        <begin position="5"/>
        <end position="284"/>
    </location>
</feature>
<protein>
    <submittedName>
        <fullName evidence="4">Glycoside hydrolase family 16 protein</fullName>
    </submittedName>
</protein>
<accession>A0A0A1UZW1</accession>
<evidence type="ECO:0000259" key="3">
    <source>
        <dbReference type="PROSITE" id="PS51762"/>
    </source>
</evidence>
<proteinExistence type="predicted"/>